<evidence type="ECO:0000256" key="2">
    <source>
        <dbReference type="ARBA" id="ARBA00004496"/>
    </source>
</evidence>
<dbReference type="PRINTS" id="PR00315">
    <property type="entry name" value="ELONGATNFCT"/>
</dbReference>
<dbReference type="GO" id="GO:0005525">
    <property type="term" value="F:GTP binding"/>
    <property type="evidence" value="ECO:0007669"/>
    <property type="project" value="UniProtKB-KW"/>
</dbReference>
<dbReference type="InterPro" id="IPR009000">
    <property type="entry name" value="Transl_B-barrel_sf"/>
</dbReference>
<evidence type="ECO:0000256" key="6">
    <source>
        <dbReference type="ARBA" id="ARBA00022723"/>
    </source>
</evidence>
<dbReference type="InterPro" id="IPR001876">
    <property type="entry name" value="Znf_RanBP2"/>
</dbReference>
<feature type="domain" description="RanBP2-type" evidence="13">
    <location>
        <begin position="44"/>
        <end position="73"/>
    </location>
</feature>
<dbReference type="FunFam" id="2.40.30.10:FF:000020">
    <property type="entry name" value="Translation elongation factor EF-1"/>
    <property type="match status" value="1"/>
</dbReference>
<dbReference type="SUPFAM" id="SSF52540">
    <property type="entry name" value="P-loop containing nucleoside triphosphate hydrolases"/>
    <property type="match status" value="1"/>
</dbReference>
<evidence type="ECO:0000256" key="5">
    <source>
        <dbReference type="ARBA" id="ARBA00022490"/>
    </source>
</evidence>
<dbReference type="InterPro" id="IPR054696">
    <property type="entry name" value="GTP-eEF1A_C"/>
</dbReference>
<dbReference type="EMBL" id="LR031572">
    <property type="protein sequence ID" value="VDC78589.1"/>
    <property type="molecule type" value="Genomic_DNA"/>
</dbReference>
<keyword evidence="8 11" id="KW-0863">Zinc-finger</keyword>
<dbReference type="Pfam" id="PF00009">
    <property type="entry name" value="GTP_EFTU"/>
    <property type="match status" value="1"/>
</dbReference>
<keyword evidence="4" id="KW-0488">Methylation</keyword>
<evidence type="ECO:0000256" key="1">
    <source>
        <dbReference type="ARBA" id="ARBA00003982"/>
    </source>
</evidence>
<dbReference type="FunFam" id="3.40.50.300:FF:001277">
    <property type="entry name" value="Elongation factor 1 alpha-like protein"/>
    <property type="match status" value="1"/>
</dbReference>
<proteinExistence type="inferred from homology"/>
<dbReference type="InterPro" id="IPR004161">
    <property type="entry name" value="EFTu-like_2"/>
</dbReference>
<gene>
    <name evidence="15" type="ORF">BRAA03T09807Z</name>
</gene>
<keyword evidence="7" id="KW-0547">Nucleotide-binding</keyword>
<keyword evidence="10" id="KW-0342">GTP-binding</keyword>
<feature type="compositionally biased region" description="Basic and acidic residues" evidence="12">
    <location>
        <begin position="167"/>
        <end position="183"/>
    </location>
</feature>
<dbReference type="CDD" id="cd04093">
    <property type="entry name" value="HBS1_C_III"/>
    <property type="match status" value="1"/>
</dbReference>
<feature type="domain" description="Tr-type G" evidence="14">
    <location>
        <begin position="271"/>
        <end position="496"/>
    </location>
</feature>
<evidence type="ECO:0000256" key="11">
    <source>
        <dbReference type="PROSITE-ProRule" id="PRU00322"/>
    </source>
</evidence>
<keyword evidence="9" id="KW-0862">Zinc</keyword>
<comment type="function">
    <text evidence="1">This protein promotes the GTP-dependent binding of aminoacyl-tRNA to the A-site of ribosomes during protein biosynthesis.</text>
</comment>
<evidence type="ECO:0000256" key="3">
    <source>
        <dbReference type="ARBA" id="ARBA00007249"/>
    </source>
</evidence>
<dbReference type="InterPro" id="IPR050100">
    <property type="entry name" value="TRAFAC_GTPase_members"/>
</dbReference>
<reference evidence="15" key="1">
    <citation type="submission" date="2018-11" db="EMBL/GenBank/DDBJ databases">
        <authorList>
            <consortium name="Genoscope - CEA"/>
            <person name="William W."/>
        </authorList>
    </citation>
    <scope>NUCLEOTIDE SEQUENCE</scope>
</reference>
<dbReference type="SUPFAM" id="SSF50465">
    <property type="entry name" value="EF-Tu/eEF-1alpha/eIF2-gamma C-terminal domain"/>
    <property type="match status" value="1"/>
</dbReference>
<name>A0A3P5ZKA4_BRACM</name>
<feature type="compositionally biased region" description="Acidic residues" evidence="12">
    <location>
        <begin position="10"/>
        <end position="34"/>
    </location>
</feature>
<accession>A0A3P5ZKA4</accession>
<comment type="subcellular location">
    <subcellularLocation>
        <location evidence="2">Cytoplasm</location>
    </subcellularLocation>
</comment>
<evidence type="ECO:0000259" key="13">
    <source>
        <dbReference type="PROSITE" id="PS50199"/>
    </source>
</evidence>
<dbReference type="InterPro" id="IPR036443">
    <property type="entry name" value="Znf_RanBP2_sf"/>
</dbReference>
<evidence type="ECO:0000259" key="14">
    <source>
        <dbReference type="PROSITE" id="PS51722"/>
    </source>
</evidence>
<dbReference type="SUPFAM" id="SSF90209">
    <property type="entry name" value="Ran binding protein zinc finger-like"/>
    <property type="match status" value="1"/>
</dbReference>
<evidence type="ECO:0000256" key="4">
    <source>
        <dbReference type="ARBA" id="ARBA00022481"/>
    </source>
</evidence>
<feature type="region of interest" description="Disordered" evidence="12">
    <location>
        <begin position="167"/>
        <end position="261"/>
    </location>
</feature>
<evidence type="ECO:0000256" key="12">
    <source>
        <dbReference type="SAM" id="MobiDB-lite"/>
    </source>
</evidence>
<dbReference type="AlphaFoldDB" id="A0A3P5ZKA4"/>
<dbReference type="GO" id="GO:0008270">
    <property type="term" value="F:zinc ion binding"/>
    <property type="evidence" value="ECO:0007669"/>
    <property type="project" value="UniProtKB-KW"/>
</dbReference>
<dbReference type="SMART" id="SM00547">
    <property type="entry name" value="ZnF_RBZ"/>
    <property type="match status" value="1"/>
</dbReference>
<evidence type="ECO:0000256" key="7">
    <source>
        <dbReference type="ARBA" id="ARBA00022741"/>
    </source>
</evidence>
<dbReference type="FunFam" id="2.40.30.10:FF:000060">
    <property type="entry name" value="elongation factor 1-alpha isoform X4"/>
    <property type="match status" value="1"/>
</dbReference>
<dbReference type="CDD" id="cd16267">
    <property type="entry name" value="HBS1-like_II"/>
    <property type="match status" value="1"/>
</dbReference>
<protein>
    <recommendedName>
        <fullName evidence="16">Tr-type G domain-containing protein</fullName>
    </recommendedName>
</protein>
<feature type="region of interest" description="Disordered" evidence="12">
    <location>
        <begin position="1"/>
        <end position="35"/>
    </location>
</feature>
<sequence>MPRKGFSNFDDYDDGFDDDDAYDYDYDDDDEHEESEQKEVEIAQQGVWRCGICTYDNDESMNVCDICGAIRHDTVAGGNQTIINNNTCTVSSILKSILVNTLLFVLVREASYIVICLIEYMCVCAIDGRVNGIQILLITSLWECSTLVFCFRLVDFSIASMKQKERQDTSVHNPLKKERDRSETSSQGRHAHIGGVKSSKSLPKAKADTSHETTSSSKNMEASESLTSTMNKMSLTGETETSRDIKTRSARSKSNHKPEEWMLLDKESDTLTQLNLAIVGHVDSGKSTLSGRLLHLLGRISQKQMHKFEKEAKLQGKGSFAYAWALDESAEERERGITMTVAVAYFNTKRHHVVLLDSPGHKDFVPNMIAGATQADAAILVVDASIGAFEAGFDNLKGQTREHARVLRGFGVEQVIVAVNKMDIVGYSKERFDLIKQHVGSFLQSCRFKESSLTWVPLSAMENQNLVSAPSESRLSSWYQGPCLLDAVDSVNSPGRDVSKPLLMPLCDVVKSNSHGQVSACGKLEAGAVRSGSKIMVMPSGEQGTVRSLERDSQGCTIARAGDNVAIALQGIDANQVMAGGVLCHPDYPVSVATHLELMVLVLEGATPILLGSQLEFHVHHAKEAATVVKLVAMLDPKTGEPTKKSPRCLTAKQSAMLEVSLHYPVCVETFSESRALGRVFLRSSGRTVAMGKITRIIQDS</sequence>
<dbReference type="Pfam" id="PF03144">
    <property type="entry name" value="GTP_EFTU_D2"/>
    <property type="match status" value="1"/>
</dbReference>
<dbReference type="PROSITE" id="PS01358">
    <property type="entry name" value="ZF_RANBP2_1"/>
    <property type="match status" value="1"/>
</dbReference>
<keyword evidence="6" id="KW-0479">Metal-binding</keyword>
<dbReference type="PANTHER" id="PTHR23115">
    <property type="entry name" value="TRANSLATION FACTOR"/>
    <property type="match status" value="1"/>
</dbReference>
<dbReference type="InterPro" id="IPR027417">
    <property type="entry name" value="P-loop_NTPase"/>
</dbReference>
<comment type="similarity">
    <text evidence="3">Belongs to the TRAFAC class translation factor GTPase superfamily. Classic translation factor GTPase family. EF-Tu/EF-1A subfamily.</text>
</comment>
<dbReference type="PROSITE" id="PS50199">
    <property type="entry name" value="ZF_RANBP2_2"/>
    <property type="match status" value="1"/>
</dbReference>
<evidence type="ECO:0000313" key="15">
    <source>
        <dbReference type="EMBL" id="VDC78589.1"/>
    </source>
</evidence>
<dbReference type="InterPro" id="IPR000795">
    <property type="entry name" value="T_Tr_GTP-bd_dom"/>
</dbReference>
<evidence type="ECO:0008006" key="16">
    <source>
        <dbReference type="Google" id="ProtNLM"/>
    </source>
</evidence>
<dbReference type="Gene3D" id="3.40.50.300">
    <property type="entry name" value="P-loop containing nucleotide triphosphate hydrolases"/>
    <property type="match status" value="1"/>
</dbReference>
<dbReference type="Gene3D" id="2.40.30.10">
    <property type="entry name" value="Translation factors"/>
    <property type="match status" value="2"/>
</dbReference>
<evidence type="ECO:0000256" key="8">
    <source>
        <dbReference type="ARBA" id="ARBA00022771"/>
    </source>
</evidence>
<feature type="compositionally biased region" description="Polar residues" evidence="12">
    <location>
        <begin position="212"/>
        <end position="239"/>
    </location>
</feature>
<organism evidence="15">
    <name type="scientific">Brassica campestris</name>
    <name type="common">Field mustard</name>
    <dbReference type="NCBI Taxonomy" id="3711"/>
    <lineage>
        <taxon>Eukaryota</taxon>
        <taxon>Viridiplantae</taxon>
        <taxon>Streptophyta</taxon>
        <taxon>Embryophyta</taxon>
        <taxon>Tracheophyta</taxon>
        <taxon>Spermatophyta</taxon>
        <taxon>Magnoliopsida</taxon>
        <taxon>eudicotyledons</taxon>
        <taxon>Gunneridae</taxon>
        <taxon>Pentapetalae</taxon>
        <taxon>rosids</taxon>
        <taxon>malvids</taxon>
        <taxon>Brassicales</taxon>
        <taxon>Brassicaceae</taxon>
        <taxon>Brassiceae</taxon>
        <taxon>Brassica</taxon>
    </lineage>
</organism>
<dbReference type="GO" id="GO:0003924">
    <property type="term" value="F:GTPase activity"/>
    <property type="evidence" value="ECO:0007669"/>
    <property type="project" value="InterPro"/>
</dbReference>
<keyword evidence="5" id="KW-0963">Cytoplasm</keyword>
<dbReference type="GO" id="GO:0005737">
    <property type="term" value="C:cytoplasm"/>
    <property type="evidence" value="ECO:0007669"/>
    <property type="project" value="UniProtKB-SubCell"/>
</dbReference>
<dbReference type="SUPFAM" id="SSF50447">
    <property type="entry name" value="Translation proteins"/>
    <property type="match status" value="1"/>
</dbReference>
<dbReference type="PROSITE" id="PS51722">
    <property type="entry name" value="G_TR_2"/>
    <property type="match status" value="1"/>
</dbReference>
<evidence type="ECO:0000256" key="9">
    <source>
        <dbReference type="ARBA" id="ARBA00022833"/>
    </source>
</evidence>
<evidence type="ECO:0000256" key="10">
    <source>
        <dbReference type="ARBA" id="ARBA00023134"/>
    </source>
</evidence>
<dbReference type="CDD" id="cd01883">
    <property type="entry name" value="EF1_alpha"/>
    <property type="match status" value="1"/>
</dbReference>
<dbReference type="InterPro" id="IPR009001">
    <property type="entry name" value="Transl_elong_EF1A/Init_IF2_C"/>
</dbReference>
<dbReference type="Pfam" id="PF22594">
    <property type="entry name" value="GTP-eEF1A_C"/>
    <property type="match status" value="1"/>
</dbReference>